<name>A0A381UTE9_9ZZZZ</name>
<reference evidence="1" key="1">
    <citation type="submission" date="2018-05" db="EMBL/GenBank/DDBJ databases">
        <authorList>
            <person name="Lanie J.A."/>
            <person name="Ng W.-L."/>
            <person name="Kazmierczak K.M."/>
            <person name="Andrzejewski T.M."/>
            <person name="Davidsen T.M."/>
            <person name="Wayne K.J."/>
            <person name="Tettelin H."/>
            <person name="Glass J.I."/>
            <person name="Rusch D."/>
            <person name="Podicherti R."/>
            <person name="Tsui H.-C.T."/>
            <person name="Winkler M.E."/>
        </authorList>
    </citation>
    <scope>NUCLEOTIDE SEQUENCE</scope>
</reference>
<dbReference type="AlphaFoldDB" id="A0A381UTE9"/>
<gene>
    <name evidence="1" type="ORF">METZ01_LOCUS82997</name>
</gene>
<dbReference type="EMBL" id="UINC01006874">
    <property type="protein sequence ID" value="SVA30143.1"/>
    <property type="molecule type" value="Genomic_DNA"/>
</dbReference>
<evidence type="ECO:0000313" key="1">
    <source>
        <dbReference type="EMBL" id="SVA30143.1"/>
    </source>
</evidence>
<proteinExistence type="predicted"/>
<sequence length="207" mass="23717">MRPKYIIILCVITSFLFVQNLYSNEAYYDWELACTARKDKLNFVLPKAMRRHNIDMWIIIDKGRGSEPLYQDFGPATSYGNGLIIFTDRGDDRIERAILGGEDGMIEDCGAFDIFTDPSDLKNFVTERNPRRIGVNYSTEKTLTPMEGRHAVDGISYNDYKNLKKELGKTYASRLVSAELLISDFRSERVMGEIIEFSKVANTTIRL</sequence>
<organism evidence="1">
    <name type="scientific">marine metagenome</name>
    <dbReference type="NCBI Taxonomy" id="408172"/>
    <lineage>
        <taxon>unclassified sequences</taxon>
        <taxon>metagenomes</taxon>
        <taxon>ecological metagenomes</taxon>
    </lineage>
</organism>
<feature type="non-terminal residue" evidence="1">
    <location>
        <position position="207"/>
    </location>
</feature>
<protein>
    <submittedName>
        <fullName evidence="1">Uncharacterized protein</fullName>
    </submittedName>
</protein>
<accession>A0A381UTE9</accession>
<feature type="non-terminal residue" evidence="1">
    <location>
        <position position="1"/>
    </location>
</feature>